<evidence type="ECO:0000313" key="2">
    <source>
        <dbReference type="Proteomes" id="UP000214646"/>
    </source>
</evidence>
<proteinExistence type="predicted"/>
<name>A0A225DJE0_9BACT</name>
<protein>
    <submittedName>
        <fullName evidence="1">Uncharacterized protein</fullName>
    </submittedName>
</protein>
<evidence type="ECO:0000313" key="1">
    <source>
        <dbReference type="EMBL" id="OWK41581.1"/>
    </source>
</evidence>
<gene>
    <name evidence="1" type="ORF">FRUB_03659</name>
</gene>
<dbReference type="EMBL" id="NIDE01000005">
    <property type="protein sequence ID" value="OWK41581.1"/>
    <property type="molecule type" value="Genomic_DNA"/>
</dbReference>
<comment type="caution">
    <text evidence="1">The sequence shown here is derived from an EMBL/GenBank/DDBJ whole genome shotgun (WGS) entry which is preliminary data.</text>
</comment>
<keyword evidence="2" id="KW-1185">Reference proteome</keyword>
<dbReference type="AlphaFoldDB" id="A0A225DJE0"/>
<organism evidence="1 2">
    <name type="scientific">Fimbriiglobus ruber</name>
    <dbReference type="NCBI Taxonomy" id="1908690"/>
    <lineage>
        <taxon>Bacteria</taxon>
        <taxon>Pseudomonadati</taxon>
        <taxon>Planctomycetota</taxon>
        <taxon>Planctomycetia</taxon>
        <taxon>Gemmatales</taxon>
        <taxon>Gemmataceae</taxon>
        <taxon>Fimbriiglobus</taxon>
    </lineage>
</organism>
<accession>A0A225DJE0</accession>
<reference evidence="2" key="1">
    <citation type="submission" date="2017-06" db="EMBL/GenBank/DDBJ databases">
        <title>Genome analysis of Fimbriiglobus ruber SP5, the first member of the order Planctomycetales with confirmed chitinolytic capability.</title>
        <authorList>
            <person name="Ravin N.V."/>
            <person name="Rakitin A.L."/>
            <person name="Ivanova A.A."/>
            <person name="Beletsky A.V."/>
            <person name="Kulichevskaya I.S."/>
            <person name="Mardanov A.V."/>
            <person name="Dedysh S.N."/>
        </authorList>
    </citation>
    <scope>NUCLEOTIDE SEQUENCE [LARGE SCALE GENOMIC DNA]</scope>
    <source>
        <strain evidence="2">SP5</strain>
    </source>
</reference>
<sequence length="43" mass="4817">MMSNARVTFRESHVRLTPTRAAEVAVRGGKKAIPRQAGRRYCS</sequence>
<dbReference type="Proteomes" id="UP000214646">
    <property type="component" value="Unassembled WGS sequence"/>
</dbReference>